<dbReference type="Proteomes" id="UP000317770">
    <property type="component" value="Unassembled WGS sequence"/>
</dbReference>
<organism evidence="1 2">
    <name type="scientific">Peribacillus simplex</name>
    <dbReference type="NCBI Taxonomy" id="1478"/>
    <lineage>
        <taxon>Bacteria</taxon>
        <taxon>Bacillati</taxon>
        <taxon>Bacillota</taxon>
        <taxon>Bacilli</taxon>
        <taxon>Bacillales</taxon>
        <taxon>Bacillaceae</taxon>
        <taxon>Peribacillus</taxon>
    </lineage>
</organism>
<comment type="caution">
    <text evidence="1">The sequence shown here is derived from an EMBL/GenBank/DDBJ whole genome shotgun (WGS) entry which is preliminary data.</text>
</comment>
<dbReference type="RefSeq" id="WP_144476203.1">
    <property type="nucleotide sequence ID" value="NZ_JARMTY010000025.1"/>
</dbReference>
<protein>
    <submittedName>
        <fullName evidence="1">Uncharacterized protein</fullName>
    </submittedName>
</protein>
<sequence length="80" mass="9162">MEINERQPFESILSPRQLAELKILSAKTNIAIHELLAMSSVVSLIEKLDNTTKLNDELNNKEMILINKVFINKNKDVLNK</sequence>
<evidence type="ECO:0000313" key="2">
    <source>
        <dbReference type="Proteomes" id="UP000317770"/>
    </source>
</evidence>
<accession>A0A8B5Y3W9</accession>
<evidence type="ECO:0000313" key="1">
    <source>
        <dbReference type="EMBL" id="TVX83691.1"/>
    </source>
</evidence>
<proteinExistence type="predicted"/>
<reference evidence="1 2" key="1">
    <citation type="submission" date="2019-07" db="EMBL/GenBank/DDBJ databases">
        <title>Genome assembly of Bacillus simplex strain GGC-P6A.</title>
        <authorList>
            <person name="Jennings M.E."/>
            <person name="Barton H.A."/>
        </authorList>
    </citation>
    <scope>NUCLEOTIDE SEQUENCE [LARGE SCALE GENOMIC DNA]</scope>
    <source>
        <strain evidence="1 2">GGC-P6A</strain>
    </source>
</reference>
<dbReference type="AlphaFoldDB" id="A0A8B5Y3W9"/>
<name>A0A8B5Y3W9_9BACI</name>
<gene>
    <name evidence="1" type="ORF">FQP34_00075</name>
</gene>
<dbReference type="EMBL" id="VNKI01000001">
    <property type="protein sequence ID" value="TVX83691.1"/>
    <property type="molecule type" value="Genomic_DNA"/>
</dbReference>